<organism evidence="1 2">
    <name type="scientific">Boeremia exigua</name>
    <dbReference type="NCBI Taxonomy" id="749465"/>
    <lineage>
        <taxon>Eukaryota</taxon>
        <taxon>Fungi</taxon>
        <taxon>Dikarya</taxon>
        <taxon>Ascomycota</taxon>
        <taxon>Pezizomycotina</taxon>
        <taxon>Dothideomycetes</taxon>
        <taxon>Pleosporomycetidae</taxon>
        <taxon>Pleosporales</taxon>
        <taxon>Pleosporineae</taxon>
        <taxon>Didymellaceae</taxon>
        <taxon>Boeremia</taxon>
    </lineage>
</organism>
<comment type="caution">
    <text evidence="1">The sequence shown here is derived from an EMBL/GenBank/DDBJ whole genome shotgun (WGS) entry which is preliminary data.</text>
</comment>
<proteinExistence type="predicted"/>
<evidence type="ECO:0000313" key="2">
    <source>
        <dbReference type="Proteomes" id="UP001153331"/>
    </source>
</evidence>
<protein>
    <submittedName>
        <fullName evidence="1">Uncharacterized protein</fullName>
    </submittedName>
</protein>
<accession>A0ACC2IT71</accession>
<keyword evidence="2" id="KW-1185">Reference proteome</keyword>
<dbReference type="Proteomes" id="UP001153331">
    <property type="component" value="Unassembled WGS sequence"/>
</dbReference>
<sequence length="651" mass="73214">MYRKRSEARLEQVSTRDPRSVCPVISGSNMHGPSTDILPCKRLKKLLRTLYAKDTDEMSLPPVRHRCSYRCDQDSKWDTIANYWLLPAHLFCSVAVAIVLLALVDGRLFLVNDSSGDAPASVVPIYQSNITTLLSIAVTTVRTLAGAWLTISGWRLAFIILESNGLNLESFGRLVCYRLPPWALDSWMLLVVLWAIFLMSAPVQFASPLVTGAVSWIPELTTSDSRQVNVTNPGDTLGFTGYQKWPNSKFFAIIQGFALSTLATTTNFSVTTQHISRRRIPSLQTSPTNTSLQEVILPFFHIESLEWIKDRSEILPHLDLFQNITSDHKFQLSIINQHPVNPYFYGGEPGRVTIAFDTPWKPAEAYPVPKVATGTRYVVLSSTRRERCNDEKADAPFGALPLLFHFDAYTGTSRFDNHRDPACYVIARMNYTAGVWTCRNCRMNSGGIVESFSVTTPVEPDPLAEQALRMVPDVLALMITSYSWQAWMKPDNLDSYTKGMLSVAYQACWNSLANIWSDETTFRQTKLSLPYPALAASIAKWRVLVWLLLNCLLTFSGILIVYLQKGTRAKTVRNPELSALLLDTKRLIEDDTSGLCNAVKADKTDNCLIMRLQCSDGNEAAYQHPYVEVRSHLYHELPQDHSLETLQINPK</sequence>
<gene>
    <name evidence="1" type="ORF">OPT61_g597</name>
</gene>
<dbReference type="EMBL" id="JAPHNI010000020">
    <property type="protein sequence ID" value="KAJ8118395.1"/>
    <property type="molecule type" value="Genomic_DNA"/>
</dbReference>
<reference evidence="1" key="1">
    <citation type="submission" date="2022-11" db="EMBL/GenBank/DDBJ databases">
        <title>Genome Sequence of Boeremia exigua.</title>
        <authorList>
            <person name="Buettner E."/>
        </authorList>
    </citation>
    <scope>NUCLEOTIDE SEQUENCE</scope>
    <source>
        <strain evidence="1">CU02</strain>
    </source>
</reference>
<name>A0ACC2IT71_9PLEO</name>
<evidence type="ECO:0000313" key="1">
    <source>
        <dbReference type="EMBL" id="KAJ8118395.1"/>
    </source>
</evidence>